<dbReference type="EMBL" id="CP019471">
    <property type="protein sequence ID" value="UQC74800.1"/>
    <property type="molecule type" value="Genomic_DNA"/>
</dbReference>
<dbReference type="Proteomes" id="UP000830671">
    <property type="component" value="Chromosome 1"/>
</dbReference>
<reference evidence="2" key="1">
    <citation type="journal article" date="2021" name="Mol. Plant Microbe Interact.">
        <title>Complete Genome Sequence of the Plant-Pathogenic Fungus Colletotrichum lupini.</title>
        <authorList>
            <person name="Baroncelli R."/>
            <person name="Pensec F."/>
            <person name="Da Lio D."/>
            <person name="Boufleur T."/>
            <person name="Vicente I."/>
            <person name="Sarrocco S."/>
            <person name="Picot A."/>
            <person name="Baraldi E."/>
            <person name="Sukno S."/>
            <person name="Thon M."/>
            <person name="Le Floch G."/>
        </authorList>
    </citation>
    <scope>NUCLEOTIDE SEQUENCE</scope>
    <source>
        <strain evidence="2">IMI 504893</strain>
    </source>
</reference>
<dbReference type="GeneID" id="73335502"/>
<dbReference type="KEGG" id="clup:CLUP02_01452"/>
<evidence type="ECO:0000313" key="3">
    <source>
        <dbReference type="Proteomes" id="UP000830671"/>
    </source>
</evidence>
<protein>
    <submittedName>
        <fullName evidence="2">Uncharacterized protein</fullName>
    </submittedName>
</protein>
<gene>
    <name evidence="2" type="ORF">CLUP02_01452</name>
</gene>
<dbReference type="RefSeq" id="XP_049136449.1">
    <property type="nucleotide sequence ID" value="XM_049280492.1"/>
</dbReference>
<feature type="region of interest" description="Disordered" evidence="1">
    <location>
        <begin position="455"/>
        <end position="474"/>
    </location>
</feature>
<proteinExistence type="predicted"/>
<accession>A0A9Q8SD29</accession>
<organism evidence="2 3">
    <name type="scientific">Colletotrichum lupini</name>
    <dbReference type="NCBI Taxonomy" id="145971"/>
    <lineage>
        <taxon>Eukaryota</taxon>
        <taxon>Fungi</taxon>
        <taxon>Dikarya</taxon>
        <taxon>Ascomycota</taxon>
        <taxon>Pezizomycotina</taxon>
        <taxon>Sordariomycetes</taxon>
        <taxon>Hypocreomycetidae</taxon>
        <taxon>Glomerellales</taxon>
        <taxon>Glomerellaceae</taxon>
        <taxon>Colletotrichum</taxon>
        <taxon>Colletotrichum acutatum species complex</taxon>
    </lineage>
</organism>
<name>A0A9Q8SD29_9PEZI</name>
<evidence type="ECO:0000256" key="1">
    <source>
        <dbReference type="SAM" id="MobiDB-lite"/>
    </source>
</evidence>
<evidence type="ECO:0000313" key="2">
    <source>
        <dbReference type="EMBL" id="UQC74800.1"/>
    </source>
</evidence>
<dbReference type="AlphaFoldDB" id="A0A9Q8SD29"/>
<keyword evidence="3" id="KW-1185">Reference proteome</keyword>
<sequence length="515" mass="56270">MQRRSMQGYKSFGQRAKPERLASAIVLRLSDASSTGEPETSATPGEIASARSVRMFKRHPPIVGILGNWLPFLSPTGGFCYTMASWIRNSGTETASNVPKVPVSKSNSSMPVAGNASFCASVVPTRDRQLSLDEGKKCLSQNCVDIHAPRLHAWFPVVTSKCFESGGFGRVWRWLNGSHRAQESAFNNMEGSKISFPRVVSDAPLPPTPGASTQARRWLYLENAKMVLCSASRIIDGSAGGWRGTLLAWFTMVVLNPSKSGYCFDASNNLESYEDTGAFPVGSLLASPSVLIPLLRLMRRAMLRVVCISRLPILLRIDQLLVHLKTDREIKTFSLPDVPHLPEAGPSTQFADGSFELASEQPDRSGSIVKWNRLIATTYARHPFVSPLKFAAQMPRGAGHDAVGDKPGCVTWAKWYNVGNMGPPKSRTVAEAVEVLQTITFPSLKDHFQTLSCRQSKSASPSSSSTRDTRAPTASSVSLESTTCAKCIPDIDFIDFIGVDSRTLCLRTIRWLALK</sequence>